<evidence type="ECO:0000256" key="3">
    <source>
        <dbReference type="SAM" id="MobiDB-lite"/>
    </source>
</evidence>
<dbReference type="GO" id="GO:0005737">
    <property type="term" value="C:cytoplasm"/>
    <property type="evidence" value="ECO:0007669"/>
    <property type="project" value="TreeGrafter"/>
</dbReference>
<evidence type="ECO:0000256" key="2">
    <source>
        <dbReference type="PROSITE-ProRule" id="PRU00317"/>
    </source>
</evidence>
<dbReference type="PANTHER" id="PTHR12537:SF13">
    <property type="entry name" value="PUMILIO HOMOLOGY DOMAIN FAMILY MEMBER 4"/>
    <property type="match status" value="1"/>
</dbReference>
<keyword evidence="6" id="KW-1185">Reference proteome</keyword>
<feature type="compositionally biased region" description="Low complexity" evidence="3">
    <location>
        <begin position="1073"/>
        <end position="1082"/>
    </location>
</feature>
<dbReference type="AlphaFoldDB" id="A0A078A2P9"/>
<feature type="repeat" description="Pumilio" evidence="2">
    <location>
        <begin position="868"/>
        <end position="906"/>
    </location>
</feature>
<proteinExistence type="predicted"/>
<dbReference type="InterPro" id="IPR011989">
    <property type="entry name" value="ARM-like"/>
</dbReference>
<dbReference type="GO" id="GO:0010608">
    <property type="term" value="P:post-transcriptional regulation of gene expression"/>
    <property type="evidence" value="ECO:0007669"/>
    <property type="project" value="TreeGrafter"/>
</dbReference>
<dbReference type="Pfam" id="PF00806">
    <property type="entry name" value="PUF"/>
    <property type="match status" value="7"/>
</dbReference>
<name>A0A078A2P9_STYLE</name>
<dbReference type="InParanoid" id="A0A078A2P9"/>
<feature type="compositionally biased region" description="Low complexity" evidence="3">
    <location>
        <begin position="1097"/>
        <end position="1149"/>
    </location>
</feature>
<dbReference type="PROSITE" id="PS50303">
    <property type="entry name" value="PUM_HD"/>
    <property type="match status" value="1"/>
</dbReference>
<accession>A0A078A2P9</accession>
<dbReference type="Gene3D" id="1.25.10.10">
    <property type="entry name" value="Leucine-rich Repeat Variant"/>
    <property type="match status" value="1"/>
</dbReference>
<feature type="domain" description="PUM-HD" evidence="4">
    <location>
        <begin position="569"/>
        <end position="932"/>
    </location>
</feature>
<dbReference type="InterPro" id="IPR033133">
    <property type="entry name" value="PUM-HD"/>
</dbReference>
<feature type="compositionally biased region" description="Low complexity" evidence="3">
    <location>
        <begin position="953"/>
        <end position="970"/>
    </location>
</feature>
<feature type="region of interest" description="Disordered" evidence="3">
    <location>
        <begin position="1073"/>
        <end position="1157"/>
    </location>
</feature>
<feature type="repeat" description="Pumilio" evidence="2">
    <location>
        <begin position="592"/>
        <end position="627"/>
    </location>
</feature>
<dbReference type="SUPFAM" id="SSF48371">
    <property type="entry name" value="ARM repeat"/>
    <property type="match status" value="1"/>
</dbReference>
<gene>
    <name evidence="5" type="primary">Contig2470.g2654</name>
    <name evidence="5" type="ORF">STYLEM_5370</name>
</gene>
<dbReference type="EMBL" id="CCKQ01005212">
    <property type="protein sequence ID" value="CDW76370.1"/>
    <property type="molecule type" value="Genomic_DNA"/>
</dbReference>
<dbReference type="GO" id="GO:0003729">
    <property type="term" value="F:mRNA binding"/>
    <property type="evidence" value="ECO:0007669"/>
    <property type="project" value="TreeGrafter"/>
</dbReference>
<dbReference type="PROSITE" id="PS50302">
    <property type="entry name" value="PUM"/>
    <property type="match status" value="5"/>
</dbReference>
<evidence type="ECO:0000259" key="4">
    <source>
        <dbReference type="PROSITE" id="PS50303"/>
    </source>
</evidence>
<dbReference type="OMA" id="DMAGNFI"/>
<dbReference type="InterPro" id="IPR001313">
    <property type="entry name" value="Pumilio_RNA-bd_rpt"/>
</dbReference>
<feature type="region of interest" description="Disordered" evidence="3">
    <location>
        <begin position="939"/>
        <end position="998"/>
    </location>
</feature>
<dbReference type="PANTHER" id="PTHR12537">
    <property type="entry name" value="RNA BINDING PROTEIN PUMILIO-RELATED"/>
    <property type="match status" value="1"/>
</dbReference>
<protein>
    <submittedName>
        <fullName evidence="5">Mrna binding protein pumilio 2</fullName>
    </submittedName>
</protein>
<feature type="repeat" description="Pumilio" evidence="2">
    <location>
        <begin position="628"/>
        <end position="663"/>
    </location>
</feature>
<sequence>MTSKSPNAREQTESEDDFSLPSTLTKKIFCYNDIRDESSQYSLFRKPIEQLVNENPQSMIQMEAQMQMSMMNHQSKVKIADIGRNRTQENQNLQTNLLNDFASYQQNDPIQQTTEGQTQENTYNSPLIRLNMNNKNSLNQQQQQVINTKQIDQRQALLKFKSHDASSNPYQQQFEDSQQSTDATTVFGKLQNSNQSNESMISRQIDQYNNQTNNDTGTYNYGPTQFGKQSEFQPVYDQHTYGQQYYAQPEQQQFQHQQQTQFFGSQRSLNSQSPIKQQFLDPQFQLNRNQITAINQSSPALNQDFNQGYYKSPQQLSNNFIPGQGTYQNFQNQQTAISSNQNLQQKKDPQFFLATGSSNQMHIQRSSPQYQYAQSEQQLLGQQLSTEMPQINLAHQDSSSSQLSNLTGYKTPVFQSANSQFEEQQKQLISGFEGIELNNQQAHKSQQNLQLQQQQQVQQVTFNQEQQQKFLSDANQRQFSQTSVTTIPTTNPPPGLENVIPNPRNNIQAQEQIKQSNSPQLNHSPNPPIQYAPQLVNPILGAQLGSSSNTNQGIVYPPMISNNVLIDQNESILVKIMCNYEEATNQSQKLNSLKGNVIKLSINQTGSKFLQRLLDNANPQIVQFLLDEIQSHLPMVMIDNYGNYFCQQLLINCSSSQRMQILERIAVDFVAICCNKKGTHTIQKFIDLVNLEAEEKFFQRVLAGHVAFLSFVSPYFVLISILQDVQGTHVIQNIIKCFEEQKRQFVFDEIYDKFVELATNNSGLCVVKIIISKTFKQENRQKLMKKLVSNSIELAQNPYGNYAIQQAFENWDKELCQEMIPQFIGKVYQLSMQKCSSNVIDKCIQNSKPEYLQKIMQELINCERLNSKFYFHLTLLLDLIMNSYGNFVVQNALKYATLEDRTKLSEQIEKNIPNITDGRIKQKWIALLKKKNLGDLKGQFISGDSEGSESSQRGNNRRPPNNANEFPNNKGGKRIPGPQIQGQQMSTMPPTTRQAPQYFNPAMMPPPNQAQPHYMMPSYYNAPVYQQQQYMMNKQPQNQMMGGYLVNPQGYMMQQQYHPQMMGYQAPIQMQTQQQIVPPQTQYDPLGLNDQGFPKRQQMASPHHSHQQQHIQFSQTMQQQTSQVQLNQQQQFMQQQQQQQQQQQLQNPQDYRRYQQQ</sequence>
<dbReference type="OrthoDB" id="668540at2759"/>
<evidence type="ECO:0000256" key="1">
    <source>
        <dbReference type="ARBA" id="ARBA00022737"/>
    </source>
</evidence>
<evidence type="ECO:0000313" key="6">
    <source>
        <dbReference type="Proteomes" id="UP000039865"/>
    </source>
</evidence>
<organism evidence="5 6">
    <name type="scientific">Stylonychia lemnae</name>
    <name type="common">Ciliate</name>
    <dbReference type="NCBI Taxonomy" id="5949"/>
    <lineage>
        <taxon>Eukaryota</taxon>
        <taxon>Sar</taxon>
        <taxon>Alveolata</taxon>
        <taxon>Ciliophora</taxon>
        <taxon>Intramacronucleata</taxon>
        <taxon>Spirotrichea</taxon>
        <taxon>Stichotrichia</taxon>
        <taxon>Sporadotrichida</taxon>
        <taxon>Oxytrichidae</taxon>
        <taxon>Stylonychinae</taxon>
        <taxon>Stylonychia</taxon>
    </lineage>
</organism>
<keyword evidence="1" id="KW-0677">Repeat</keyword>
<dbReference type="Proteomes" id="UP000039865">
    <property type="component" value="Unassembled WGS sequence"/>
</dbReference>
<dbReference type="SMART" id="SM00025">
    <property type="entry name" value="Pumilio"/>
    <property type="match status" value="8"/>
</dbReference>
<dbReference type="InterPro" id="IPR016024">
    <property type="entry name" value="ARM-type_fold"/>
</dbReference>
<feature type="repeat" description="Pumilio" evidence="2">
    <location>
        <begin position="664"/>
        <end position="699"/>
    </location>
</feature>
<reference evidence="5 6" key="1">
    <citation type="submission" date="2014-06" db="EMBL/GenBank/DDBJ databases">
        <authorList>
            <person name="Swart Estienne"/>
        </authorList>
    </citation>
    <scope>NUCLEOTIDE SEQUENCE [LARGE SCALE GENOMIC DNA]</scope>
    <source>
        <strain evidence="5 6">130c</strain>
    </source>
</reference>
<feature type="compositionally biased region" description="Polar residues" evidence="3">
    <location>
        <begin position="980"/>
        <end position="997"/>
    </location>
</feature>
<evidence type="ECO:0000313" key="5">
    <source>
        <dbReference type="EMBL" id="CDW76370.1"/>
    </source>
</evidence>
<feature type="repeat" description="Pumilio" evidence="2">
    <location>
        <begin position="786"/>
        <end position="821"/>
    </location>
</feature>